<dbReference type="OrthoDB" id="9810303at2"/>
<dbReference type="Pfam" id="PF00535">
    <property type="entry name" value="Glycos_transf_2"/>
    <property type="match status" value="2"/>
</dbReference>
<dbReference type="InterPro" id="IPR050256">
    <property type="entry name" value="Glycosyltransferase_2"/>
</dbReference>
<dbReference type="EMBL" id="CP001842">
    <property type="protein sequence ID" value="ADB94908.1"/>
    <property type="molecule type" value="Genomic_DNA"/>
</dbReference>
<evidence type="ECO:0000313" key="2">
    <source>
        <dbReference type="EMBL" id="ADB94908.1"/>
    </source>
</evidence>
<dbReference type="RefSeq" id="WP_012953573.1">
    <property type="nucleotide sequence ID" value="NC_013771.1"/>
</dbReference>
<dbReference type="PATRIC" id="fig|713887.8.peg.146"/>
<evidence type="ECO:0000259" key="1">
    <source>
        <dbReference type="Pfam" id="PF00535"/>
    </source>
</evidence>
<dbReference type="KEGG" id="cyu:UCYN_01590"/>
<dbReference type="InterPro" id="IPR029044">
    <property type="entry name" value="Nucleotide-diphossugar_trans"/>
</dbReference>
<dbReference type="HOGENOM" id="CLU_033536_7_1_3"/>
<dbReference type="CDD" id="cd04179">
    <property type="entry name" value="DPM_DPG-synthase_like"/>
    <property type="match status" value="1"/>
</dbReference>
<dbReference type="SUPFAM" id="SSF53448">
    <property type="entry name" value="Nucleotide-diphospho-sugar transferases"/>
    <property type="match status" value="1"/>
</dbReference>
<dbReference type="InterPro" id="IPR001173">
    <property type="entry name" value="Glyco_trans_2-like"/>
</dbReference>
<feature type="domain" description="Glycosyltransferase 2-like" evidence="1">
    <location>
        <begin position="4"/>
        <end position="49"/>
    </location>
</feature>
<gene>
    <name evidence="2" type="ordered locus">UCYN_01590</name>
</gene>
<evidence type="ECO:0000313" key="3">
    <source>
        <dbReference type="Proteomes" id="UP000001405"/>
    </source>
</evidence>
<dbReference type="Gene3D" id="3.90.550.10">
    <property type="entry name" value="Spore Coat Polysaccharide Biosynthesis Protein SpsA, Chain A"/>
    <property type="match status" value="1"/>
</dbReference>
<proteinExistence type="predicted"/>
<name>D3EN58_ATETH</name>
<organism evidence="3">
    <name type="scientific">Atelocyanobacterium thalassa (isolate ALOHA)</name>
    <dbReference type="NCBI Taxonomy" id="1453429"/>
    <lineage>
        <taxon>Bacteria</taxon>
        <taxon>Bacillati</taxon>
        <taxon>Cyanobacteriota</taxon>
        <taxon>Cyanophyceae</taxon>
        <taxon>Oscillatoriophycideae</taxon>
        <taxon>Chroococcales</taxon>
        <taxon>Aphanothecaceae</taxon>
        <taxon>Candidatus Atelocyanobacterium</taxon>
        <taxon>Candidatus Atelocyanobacterium thalassae</taxon>
    </lineage>
</organism>
<dbReference type="PANTHER" id="PTHR48090">
    <property type="entry name" value="UNDECAPRENYL-PHOSPHATE 4-DEOXY-4-FORMAMIDO-L-ARABINOSE TRANSFERASE-RELATED"/>
    <property type="match status" value="1"/>
</dbReference>
<accession>D3EN58</accession>
<keyword evidence="3" id="KW-1185">Reference proteome</keyword>
<dbReference type="CAZy" id="GT2">
    <property type="family name" value="Glycosyltransferase Family 2"/>
</dbReference>
<dbReference type="PANTHER" id="PTHR48090:SF7">
    <property type="entry name" value="RFBJ PROTEIN"/>
    <property type="match status" value="1"/>
</dbReference>
<reference evidence="2 3" key="1">
    <citation type="journal article" date="2010" name="Nature">
        <title>Metabolic streamlining in an open-ocean nitrogen-fixing cyanobacterium.</title>
        <authorList>
            <person name="Tripp H.J."/>
            <person name="Bench S.R."/>
            <person name="Turk K.A."/>
            <person name="Foster R.A."/>
            <person name="Desany B.A."/>
            <person name="Niazi F."/>
            <person name="Affourtit J.P."/>
            <person name="Zehr J.P."/>
        </authorList>
    </citation>
    <scope>NUCLEOTIDE SEQUENCE [LARGE SCALE GENOMIC DNA]</scope>
    <source>
        <strain evidence="3">ALOHA</strain>
    </source>
</reference>
<dbReference type="Proteomes" id="UP000001405">
    <property type="component" value="Chromosome"/>
</dbReference>
<dbReference type="GO" id="GO:0016740">
    <property type="term" value="F:transferase activity"/>
    <property type="evidence" value="ECO:0007669"/>
    <property type="project" value="UniProtKB-KW"/>
</dbReference>
<protein>
    <submittedName>
        <fullName evidence="2">Glycosyl transferase</fullName>
    </submittedName>
</protein>
<feature type="domain" description="Glycosyltransferase 2-like" evidence="1">
    <location>
        <begin position="94"/>
        <end position="205"/>
    </location>
</feature>
<dbReference type="AlphaFoldDB" id="D3EN58"/>
<sequence length="268" mass="30748">MKLSIIIPVYNEIHTISIILAKIAMVLPNVDKEIILVDDGSTDGTREWLVGNFGSANTKPVEALLNNGSLTAIDKIKNNSQQLSTKIQGETALITVSIIFHHFNQGKGAALRTGFKKSTGEVLVIQDADLEYDPQDWKRMWKLIAENNADIVYGSRFYGEPHRVLYFHHLLGNQVISNLINLLCNTTLTDIEVCYKMFRREVINEMELICNDFGFEVEFTIKITKARKWRIYETGISYYGRTYEEGKKINWKDGVKALGYILWFWLFN</sequence>
<keyword evidence="2" id="KW-0808">Transferase</keyword>